<reference evidence="2" key="1">
    <citation type="submission" date="2016-08" db="EMBL/GenBank/DDBJ databases">
        <title>Population biology and virulence potential of Burkholderia ubonensis.</title>
        <authorList>
            <person name="Price E.P."/>
            <person name="Currie B.J."/>
            <person name="Wagner D.M."/>
        </authorList>
    </citation>
    <scope>NUCLEOTIDE SEQUENCE [LARGE SCALE GENOMIC DNA]</scope>
    <source>
        <strain evidence="2">MSMB0103</strain>
    </source>
</reference>
<sequence length="157" mass="17470">MRRPQIAIRATGNFGQAIEHRIPGELPGRRIFNVEKIFAVRLPMADDQARRAERDGRQAVQAVARLMEASMERIQLIVDAVLAMLYVDAHGKGRSCRACRMNGAWRWKTEEAAPRLGKRAGAANQLGMCWKPAAIAARPATQRAIRIRTLCITPLSS</sequence>
<protein>
    <submittedName>
        <fullName evidence="1">Uncharacterized protein</fullName>
    </submittedName>
</protein>
<dbReference type="Proteomes" id="UP000183667">
    <property type="component" value="Unassembled WGS sequence"/>
</dbReference>
<evidence type="ECO:0000313" key="1">
    <source>
        <dbReference type="EMBL" id="OJA46429.1"/>
    </source>
</evidence>
<evidence type="ECO:0000313" key="2">
    <source>
        <dbReference type="Proteomes" id="UP000183667"/>
    </source>
</evidence>
<proteinExistence type="predicted"/>
<organism evidence="1 2">
    <name type="scientific">Burkholderia ubonensis</name>
    <dbReference type="NCBI Taxonomy" id="101571"/>
    <lineage>
        <taxon>Bacteria</taxon>
        <taxon>Pseudomonadati</taxon>
        <taxon>Pseudomonadota</taxon>
        <taxon>Betaproteobacteria</taxon>
        <taxon>Burkholderiales</taxon>
        <taxon>Burkholderiaceae</taxon>
        <taxon>Burkholderia</taxon>
        <taxon>Burkholderia cepacia complex</taxon>
    </lineage>
</organism>
<dbReference type="EMBL" id="MEAU01000023">
    <property type="protein sequence ID" value="OJA46429.1"/>
    <property type="molecule type" value="Genomic_DNA"/>
</dbReference>
<name>A0ABD6Q2X0_9BURK</name>
<gene>
    <name evidence="1" type="ORF">BGV66_17315</name>
</gene>
<comment type="caution">
    <text evidence="1">The sequence shown here is derived from an EMBL/GenBank/DDBJ whole genome shotgun (WGS) entry which is preliminary data.</text>
</comment>
<dbReference type="AlphaFoldDB" id="A0ABD6Q2X0"/>
<accession>A0ABD6Q2X0</accession>